<organism evidence="3 4">
    <name type="scientific">Senna tora</name>
    <dbReference type="NCBI Taxonomy" id="362788"/>
    <lineage>
        <taxon>Eukaryota</taxon>
        <taxon>Viridiplantae</taxon>
        <taxon>Streptophyta</taxon>
        <taxon>Embryophyta</taxon>
        <taxon>Tracheophyta</taxon>
        <taxon>Spermatophyta</taxon>
        <taxon>Magnoliopsida</taxon>
        <taxon>eudicotyledons</taxon>
        <taxon>Gunneridae</taxon>
        <taxon>Pentapetalae</taxon>
        <taxon>rosids</taxon>
        <taxon>fabids</taxon>
        <taxon>Fabales</taxon>
        <taxon>Fabaceae</taxon>
        <taxon>Caesalpinioideae</taxon>
        <taxon>Cassia clade</taxon>
        <taxon>Senna</taxon>
    </lineage>
</organism>
<dbReference type="PANTHER" id="PTHR14523:SF1">
    <property type="entry name" value="HOMOLOGOUS RECOMBINATION OB-FOLD PROTEIN"/>
    <property type="match status" value="1"/>
</dbReference>
<evidence type="ECO:0000313" key="3">
    <source>
        <dbReference type="EMBL" id="KAF7834539.1"/>
    </source>
</evidence>
<dbReference type="InterPro" id="IPR058570">
    <property type="entry name" value="HROB_OB"/>
</dbReference>
<gene>
    <name evidence="3" type="ORF">G2W53_009398</name>
</gene>
<feature type="compositionally biased region" description="Basic and acidic residues" evidence="1">
    <location>
        <begin position="272"/>
        <end position="284"/>
    </location>
</feature>
<keyword evidence="4" id="KW-1185">Reference proteome</keyword>
<feature type="region of interest" description="Disordered" evidence="1">
    <location>
        <begin position="219"/>
        <end position="248"/>
    </location>
</feature>
<evidence type="ECO:0000256" key="1">
    <source>
        <dbReference type="SAM" id="MobiDB-lite"/>
    </source>
</evidence>
<accession>A0A835C837</accession>
<feature type="compositionally biased region" description="Basic and acidic residues" evidence="1">
    <location>
        <begin position="219"/>
        <end position="237"/>
    </location>
</feature>
<evidence type="ECO:0000313" key="4">
    <source>
        <dbReference type="Proteomes" id="UP000634136"/>
    </source>
</evidence>
<protein>
    <submittedName>
        <fullName evidence="3">Putative nuclear localized protein</fullName>
    </submittedName>
</protein>
<dbReference type="OrthoDB" id="1373498at2759"/>
<dbReference type="EMBL" id="JAAIUW010000004">
    <property type="protein sequence ID" value="KAF7834539.1"/>
    <property type="molecule type" value="Genomic_DNA"/>
</dbReference>
<dbReference type="AlphaFoldDB" id="A0A835C837"/>
<dbReference type="PANTHER" id="PTHR14523">
    <property type="entry name" value="UNCHARACTERIZED PROTEIN C17ORF53 HOMOLOG"/>
    <property type="match status" value="1"/>
</dbReference>
<proteinExistence type="predicted"/>
<name>A0A835C837_9FABA</name>
<dbReference type="Proteomes" id="UP000634136">
    <property type="component" value="Unassembled WGS sequence"/>
</dbReference>
<feature type="compositionally biased region" description="Polar residues" evidence="1">
    <location>
        <begin position="238"/>
        <end position="248"/>
    </location>
</feature>
<feature type="compositionally biased region" description="Polar residues" evidence="1">
    <location>
        <begin position="302"/>
        <end position="317"/>
    </location>
</feature>
<feature type="region of interest" description="Disordered" evidence="1">
    <location>
        <begin position="272"/>
        <end position="320"/>
    </location>
</feature>
<dbReference type="InterPro" id="IPR028045">
    <property type="entry name" value="HROB"/>
</dbReference>
<reference evidence="3" key="1">
    <citation type="submission" date="2020-09" db="EMBL/GenBank/DDBJ databases">
        <title>Genome-Enabled Discovery of Anthraquinone Biosynthesis in Senna tora.</title>
        <authorList>
            <person name="Kang S.-H."/>
            <person name="Pandey R.P."/>
            <person name="Lee C.-M."/>
            <person name="Sim J.-S."/>
            <person name="Jeong J.-T."/>
            <person name="Choi B.-S."/>
            <person name="Jung M."/>
            <person name="Ginzburg D."/>
            <person name="Zhao K."/>
            <person name="Won S.Y."/>
            <person name="Oh T.-J."/>
            <person name="Yu Y."/>
            <person name="Kim N.-H."/>
            <person name="Lee O.R."/>
            <person name="Lee T.-H."/>
            <person name="Bashyal P."/>
            <person name="Kim T.-S."/>
            <person name="Lee W.-H."/>
            <person name="Kawkins C."/>
            <person name="Kim C.-K."/>
            <person name="Kim J.S."/>
            <person name="Ahn B.O."/>
            <person name="Rhee S.Y."/>
            <person name="Sohng J.K."/>
        </authorList>
    </citation>
    <scope>NUCLEOTIDE SEQUENCE</scope>
    <source>
        <tissue evidence="3">Leaf</tissue>
    </source>
</reference>
<dbReference type="Pfam" id="PF15072">
    <property type="entry name" value="HROB"/>
    <property type="match status" value="1"/>
</dbReference>
<evidence type="ECO:0000259" key="2">
    <source>
        <dbReference type="Pfam" id="PF15072"/>
    </source>
</evidence>
<comment type="caution">
    <text evidence="3">The sequence shown here is derived from an EMBL/GenBank/DDBJ whole genome shotgun (WGS) entry which is preliminary data.</text>
</comment>
<dbReference type="GO" id="GO:0000725">
    <property type="term" value="P:recombinational repair"/>
    <property type="evidence" value="ECO:0007669"/>
    <property type="project" value="InterPro"/>
</dbReference>
<sequence length="348" mass="38433">MHRRALGDRSSLEDDAADPLPTQEFIRRVVEIGDESDCDFHSKAWLSALDFLRRRGMVDGNSVAFGTPLSSIKKHANIERVGQVVAVIKSYTPNGLGDLMVTLKDPSSTISASVHRKVFSEGEFGKDMKVGSVLVLQKVAVFSPTRSVCYLNITSRNIVKIFSKDSGPPSELYPTPLRSTVPCIESNENFRTPGNTLSLPQERTKGIISKLTLNATSKEIKDVDKQMGENEVSRSNHSDNGNRNQNRNVVLERESASPRQGRYGSVAKHLEVTPGDDHEIEMKDQSNNPCKLDEGDNPAWNAKNNVSSTNLVDTSESGGLERQVEIPIPKSSIPNWTEEQLDELLAFD</sequence>
<feature type="domain" description="Homologous recombination OB-fold protein OB-fold" evidence="2">
    <location>
        <begin position="79"/>
        <end position="165"/>
    </location>
</feature>